<dbReference type="InterPro" id="IPR001138">
    <property type="entry name" value="Zn2Cys6_DnaBD"/>
</dbReference>
<dbReference type="InterPro" id="IPR053187">
    <property type="entry name" value="Notoamide_regulator"/>
</dbReference>
<dbReference type="GO" id="GO:0008270">
    <property type="term" value="F:zinc ion binding"/>
    <property type="evidence" value="ECO:0007669"/>
    <property type="project" value="InterPro"/>
</dbReference>
<evidence type="ECO:0000256" key="1">
    <source>
        <dbReference type="ARBA" id="ARBA00023242"/>
    </source>
</evidence>
<feature type="domain" description="Zn(2)-C6 fungal-type" evidence="3">
    <location>
        <begin position="54"/>
        <end position="76"/>
    </location>
</feature>
<dbReference type="Proteomes" id="UP000317257">
    <property type="component" value="Unassembled WGS sequence"/>
</dbReference>
<protein>
    <recommendedName>
        <fullName evidence="3">Zn(2)-C6 fungal-type domain-containing protein</fullName>
    </recommendedName>
</protein>
<dbReference type="CDD" id="cd12148">
    <property type="entry name" value="fungal_TF_MHR"/>
    <property type="match status" value="1"/>
</dbReference>
<dbReference type="EMBL" id="SBHS01000026">
    <property type="protein sequence ID" value="TWU72574.1"/>
    <property type="molecule type" value="Genomic_DNA"/>
</dbReference>
<dbReference type="PANTHER" id="PTHR47256:SF1">
    <property type="entry name" value="ZN(II)2CYS6 TRANSCRIPTION FACTOR (EUROFUNG)"/>
    <property type="match status" value="1"/>
</dbReference>
<proteinExistence type="predicted"/>
<name>A0A5C6G4Y6_METRR</name>
<evidence type="ECO:0000313" key="4">
    <source>
        <dbReference type="EMBL" id="TWU72574.1"/>
    </source>
</evidence>
<dbReference type="Gene3D" id="4.10.240.10">
    <property type="entry name" value="Zn(2)-C6 fungal-type DNA-binding domain"/>
    <property type="match status" value="1"/>
</dbReference>
<evidence type="ECO:0000313" key="5">
    <source>
        <dbReference type="Proteomes" id="UP000317257"/>
    </source>
</evidence>
<evidence type="ECO:0000259" key="3">
    <source>
        <dbReference type="Pfam" id="PF00172"/>
    </source>
</evidence>
<dbReference type="Pfam" id="PF00172">
    <property type="entry name" value="Zn_clus"/>
    <property type="match status" value="1"/>
</dbReference>
<sequence>MDQGYRALLPRQTSQPSAQDMRSTGNTGRRTSKLINHGLQRQIIQKLTPIATPQCDGKRPSCTHCEKHGTECVYTTDAGETRFSAFKRKYNSLEEELDAWRQLFAYIQSRPQTEAPSIKARLQMCYDPAEAIHLFTTECDSLGDVDSFMAAETPQQCQDFNAPRSLLKIDPALTQNAIQVQAYPWTDVASDQVVSEIISQFILDDRPLALPVVDVQKLVEEMKGCDPASATCCSPLLVNAICAQQCYLSAEAFTWSIPRHQMGQRFLDESYSLLRNSHGPVNLAMAQAVNLLYQAELAKDIFHIAVASQDHDA</sequence>
<keyword evidence="1" id="KW-0539">Nucleus</keyword>
<dbReference type="PANTHER" id="PTHR47256">
    <property type="entry name" value="ZN(II)2CYS6 TRANSCRIPTION FACTOR (EUROFUNG)-RELATED"/>
    <property type="match status" value="1"/>
</dbReference>
<dbReference type="AlphaFoldDB" id="A0A5C6G4Y6"/>
<evidence type="ECO:0000256" key="2">
    <source>
        <dbReference type="SAM" id="MobiDB-lite"/>
    </source>
</evidence>
<feature type="region of interest" description="Disordered" evidence="2">
    <location>
        <begin position="1"/>
        <end position="31"/>
    </location>
</feature>
<accession>A0A5C6G4Y6</accession>
<reference evidence="5" key="1">
    <citation type="submission" date="2018-12" db="EMBL/GenBank/DDBJ databases">
        <title>The complete genome of Metarhizium rileyi, a key fungal pathogen of Lepidoptera.</title>
        <authorList>
            <person name="Binneck E."/>
            <person name="Lastra C.C.L."/>
            <person name="Sosa-Gomez D.R."/>
        </authorList>
    </citation>
    <scope>NUCLEOTIDE SEQUENCE [LARGE SCALE GENOMIC DNA]</scope>
    <source>
        <strain evidence="5">Cep018-CH2</strain>
    </source>
</reference>
<comment type="caution">
    <text evidence="4">The sequence shown here is derived from an EMBL/GenBank/DDBJ whole genome shotgun (WGS) entry which is preliminary data.</text>
</comment>
<dbReference type="SUPFAM" id="SSF57701">
    <property type="entry name" value="Zn2/Cys6 DNA-binding domain"/>
    <property type="match status" value="1"/>
</dbReference>
<dbReference type="CDD" id="cd00067">
    <property type="entry name" value="GAL4"/>
    <property type="match status" value="1"/>
</dbReference>
<feature type="compositionally biased region" description="Polar residues" evidence="2">
    <location>
        <begin position="11"/>
        <end position="29"/>
    </location>
</feature>
<gene>
    <name evidence="4" type="ORF">ED733_002188</name>
</gene>
<organism evidence="4 5">
    <name type="scientific">Metarhizium rileyi (strain RCEF 4871)</name>
    <name type="common">Nomuraea rileyi</name>
    <dbReference type="NCBI Taxonomy" id="1649241"/>
    <lineage>
        <taxon>Eukaryota</taxon>
        <taxon>Fungi</taxon>
        <taxon>Dikarya</taxon>
        <taxon>Ascomycota</taxon>
        <taxon>Pezizomycotina</taxon>
        <taxon>Sordariomycetes</taxon>
        <taxon>Hypocreomycetidae</taxon>
        <taxon>Hypocreales</taxon>
        <taxon>Clavicipitaceae</taxon>
        <taxon>Metarhizium</taxon>
    </lineage>
</organism>
<dbReference type="InterPro" id="IPR036864">
    <property type="entry name" value="Zn2-C6_fun-type_DNA-bd_sf"/>
</dbReference>
<dbReference type="GO" id="GO:0000981">
    <property type="term" value="F:DNA-binding transcription factor activity, RNA polymerase II-specific"/>
    <property type="evidence" value="ECO:0007669"/>
    <property type="project" value="InterPro"/>
</dbReference>